<evidence type="ECO:0000313" key="3">
    <source>
        <dbReference type="EMBL" id="SCY65451.1"/>
    </source>
</evidence>
<name>A0A1G5HP26_9RHOB</name>
<dbReference type="Pfam" id="PF25837">
    <property type="entry name" value="Apionate_lact_N"/>
    <property type="match status" value="1"/>
</dbReference>
<gene>
    <name evidence="3" type="ORF">SAMN05660710_02215</name>
</gene>
<keyword evidence="4" id="KW-1185">Reference proteome</keyword>
<protein>
    <submittedName>
        <fullName evidence="3">Uncharacterized protein</fullName>
    </submittedName>
</protein>
<sequence>MRSGAFSARVTEGAIGAVTCGGVEVLRGLTCPVRNADWGTYLTETVSEQLDTARYARRFTDSDKTFDGALDVKLDEVSPGAGRLVAEVSFTFRRAARVNRVGFTLLHPLRGVVGQPLTLRHPGGGISEAAFPSRVSPAQPALDIAGLAHVVQGVAVEIAMEGEVFEMEDQRNWSDASFKTYCRPLSLPFPYGVAAGETVRQRIVLTVRQTGEETGRKPDAPAAPRSVRMPQVMLAHESGLSDRAALAAFPGVPVLLRLTPDTPQAELESLAARPGTALEIVFEDLPGLQSLIARARMAGLMPLRVTALPRLWLKSHQPSGPWPEGPRPEAALPLLRAGFPGRPVGGGSLTNFTELNRARPDPETVDFVTFGNTALVHAADDLSVWQTLEALPDIFRTAQDIAGGKPLHLGLLSIGMRSNPYGDGVAANPQRLRLPMAQDDPRQGTGFAAAYAVAVLAGAAVAGVESLALAMPDGPLGATGPLADVVRTAAALAGQEVQIARTGGVVVVDAGGSGLAANCTGSVANVDGLPPLIPESATIWDAPAPERQDTA</sequence>
<organism evidence="3 4">
    <name type="scientific">Paracoccus tibetensis</name>
    <dbReference type="NCBI Taxonomy" id="336292"/>
    <lineage>
        <taxon>Bacteria</taxon>
        <taxon>Pseudomonadati</taxon>
        <taxon>Pseudomonadota</taxon>
        <taxon>Alphaproteobacteria</taxon>
        <taxon>Rhodobacterales</taxon>
        <taxon>Paracoccaceae</taxon>
        <taxon>Paracoccus</taxon>
    </lineage>
</organism>
<evidence type="ECO:0000313" key="4">
    <source>
        <dbReference type="Proteomes" id="UP000199502"/>
    </source>
</evidence>
<feature type="domain" description="D-apionate lactonase N-terminal" evidence="1">
    <location>
        <begin position="2"/>
        <end position="209"/>
    </location>
</feature>
<feature type="domain" description="D-apionate lactonase TIM barrel" evidence="2">
    <location>
        <begin position="287"/>
        <end position="481"/>
    </location>
</feature>
<reference evidence="3 4" key="1">
    <citation type="submission" date="2016-10" db="EMBL/GenBank/DDBJ databases">
        <authorList>
            <person name="de Groot N.N."/>
        </authorList>
    </citation>
    <scope>NUCLEOTIDE SEQUENCE [LARGE SCALE GENOMIC DNA]</scope>
    <source>
        <strain evidence="3 4">CGMCC 1.8925</strain>
    </source>
</reference>
<proteinExistence type="predicted"/>
<dbReference type="InterPro" id="IPR058787">
    <property type="entry name" value="ApnL_M"/>
</dbReference>
<dbReference type="Pfam" id="PF25838">
    <property type="entry name" value="Apionate_lact_M"/>
    <property type="match status" value="1"/>
</dbReference>
<evidence type="ECO:0000259" key="2">
    <source>
        <dbReference type="Pfam" id="PF25838"/>
    </source>
</evidence>
<dbReference type="AlphaFoldDB" id="A0A1G5HP26"/>
<dbReference type="Proteomes" id="UP000199502">
    <property type="component" value="Unassembled WGS sequence"/>
</dbReference>
<dbReference type="InterPro" id="IPR058788">
    <property type="entry name" value="ApnL_N"/>
</dbReference>
<dbReference type="EMBL" id="FMVT01000007">
    <property type="protein sequence ID" value="SCY65451.1"/>
    <property type="molecule type" value="Genomic_DNA"/>
</dbReference>
<dbReference type="STRING" id="336292.SAMN05660710_02215"/>
<evidence type="ECO:0000259" key="1">
    <source>
        <dbReference type="Pfam" id="PF25837"/>
    </source>
</evidence>
<accession>A0A1G5HP26</accession>